<keyword evidence="2" id="KW-1185">Reference proteome</keyword>
<name>A0ACC0PBD0_RHOML</name>
<accession>A0ACC0PBD0</accession>
<dbReference type="EMBL" id="CM046390">
    <property type="protein sequence ID" value="KAI8562499.1"/>
    <property type="molecule type" value="Genomic_DNA"/>
</dbReference>
<organism evidence="1 2">
    <name type="scientific">Rhododendron molle</name>
    <name type="common">Chinese azalea</name>
    <name type="synonym">Azalea mollis</name>
    <dbReference type="NCBI Taxonomy" id="49168"/>
    <lineage>
        <taxon>Eukaryota</taxon>
        <taxon>Viridiplantae</taxon>
        <taxon>Streptophyta</taxon>
        <taxon>Embryophyta</taxon>
        <taxon>Tracheophyta</taxon>
        <taxon>Spermatophyta</taxon>
        <taxon>Magnoliopsida</taxon>
        <taxon>eudicotyledons</taxon>
        <taxon>Gunneridae</taxon>
        <taxon>Pentapetalae</taxon>
        <taxon>asterids</taxon>
        <taxon>Ericales</taxon>
        <taxon>Ericaceae</taxon>
        <taxon>Ericoideae</taxon>
        <taxon>Rhodoreae</taxon>
        <taxon>Rhododendron</taxon>
    </lineage>
</organism>
<protein>
    <submittedName>
        <fullName evidence="1">Uncharacterized protein</fullName>
    </submittedName>
</protein>
<evidence type="ECO:0000313" key="1">
    <source>
        <dbReference type="EMBL" id="KAI8562499.1"/>
    </source>
</evidence>
<proteinExistence type="predicted"/>
<dbReference type="Proteomes" id="UP001062846">
    <property type="component" value="Chromosome 3"/>
</dbReference>
<comment type="caution">
    <text evidence="1">The sequence shown here is derived from an EMBL/GenBank/DDBJ whole genome shotgun (WGS) entry which is preliminary data.</text>
</comment>
<reference evidence="1" key="1">
    <citation type="submission" date="2022-02" db="EMBL/GenBank/DDBJ databases">
        <title>Plant Genome Project.</title>
        <authorList>
            <person name="Zhang R.-G."/>
        </authorList>
    </citation>
    <scope>NUCLEOTIDE SEQUENCE</scope>
    <source>
        <strain evidence="1">AT1</strain>
    </source>
</reference>
<gene>
    <name evidence="1" type="ORF">RHMOL_Rhmol03G0040800</name>
</gene>
<evidence type="ECO:0000313" key="2">
    <source>
        <dbReference type="Proteomes" id="UP001062846"/>
    </source>
</evidence>
<sequence length="76" mass="8817">MYRVGKDTRYLALPAFWGWSKAADYNFLLEKALLKLHGWRQKMLNFEGKEVVIKSEVQAIMSYAMASFALPKKLCD</sequence>